<accession>A0A1I5B9E4</accession>
<sequence>MSDAWRLFPATKFQISERCRRKSELSAEKYTRQRRRETCRREIAYQSLAGQAEIELAFHTPDTVSSWNARWSGTELRQYDLEDMFWRWSERFQSLNPMERWMMENQPFWCVMLESDALA</sequence>
<name>A0A1I5B9E4_9GAMM</name>
<organism evidence="1 2">
    <name type="scientific">Izhakiella capsodis</name>
    <dbReference type="NCBI Taxonomy" id="1367852"/>
    <lineage>
        <taxon>Bacteria</taxon>
        <taxon>Pseudomonadati</taxon>
        <taxon>Pseudomonadota</taxon>
        <taxon>Gammaproteobacteria</taxon>
        <taxon>Enterobacterales</taxon>
        <taxon>Erwiniaceae</taxon>
        <taxon>Izhakiella</taxon>
    </lineage>
</organism>
<dbReference type="InterPro" id="IPR009713">
    <property type="entry name" value="Uncharacterised_PsiA"/>
</dbReference>
<dbReference type="Pfam" id="PF06952">
    <property type="entry name" value="PsiA"/>
    <property type="match status" value="1"/>
</dbReference>
<dbReference type="AlphaFoldDB" id="A0A1I5B9E4"/>
<dbReference type="EMBL" id="FOVC01000015">
    <property type="protein sequence ID" value="SFN71171.1"/>
    <property type="molecule type" value="Genomic_DNA"/>
</dbReference>
<protein>
    <submittedName>
        <fullName evidence="1">PsiA protein</fullName>
    </submittedName>
</protein>
<evidence type="ECO:0000313" key="2">
    <source>
        <dbReference type="Proteomes" id="UP000242222"/>
    </source>
</evidence>
<evidence type="ECO:0000313" key="1">
    <source>
        <dbReference type="EMBL" id="SFN71171.1"/>
    </source>
</evidence>
<dbReference type="Proteomes" id="UP000242222">
    <property type="component" value="Unassembled WGS sequence"/>
</dbReference>
<gene>
    <name evidence="1" type="ORF">SAMN05216516_11526</name>
</gene>
<keyword evidence="2" id="KW-1185">Reference proteome</keyword>
<reference evidence="2" key="1">
    <citation type="submission" date="2016-10" db="EMBL/GenBank/DDBJ databases">
        <authorList>
            <person name="Varghese N."/>
            <person name="Submissions S."/>
        </authorList>
    </citation>
    <scope>NUCLEOTIDE SEQUENCE [LARGE SCALE GENOMIC DNA]</scope>
    <source>
        <strain evidence="2">N6PO6</strain>
    </source>
</reference>
<proteinExistence type="predicted"/>